<feature type="domain" description="DUF3943" evidence="3">
    <location>
        <begin position="186"/>
        <end position="295"/>
    </location>
</feature>
<dbReference type="InterPro" id="IPR011250">
    <property type="entry name" value="OMP/PagP_B-barrel"/>
</dbReference>
<dbReference type="InterPro" id="IPR025079">
    <property type="entry name" value="DUF3943"/>
</dbReference>
<feature type="chain" id="PRO_5046198750" evidence="2">
    <location>
        <begin position="26"/>
        <end position="531"/>
    </location>
</feature>
<sequence length="531" mass="59875">MIITKHATRSLFLLFSISTHSLLFAAEEIISDIHQSASNEVNKASSKAVSTKLPIAENNDLQKTSVYEGTDQQLLAPLPEILATDVQTETTDNEKQAAEYKTAFTNSAWEQFDVPESFYDNPYKVSLFSPKNGEDSERLLSQTSSIFYYGLGVISVLAVMPESVTNWNNDEDVSLAQKWLDHVSEGPVWDRDDAILNYIMHPYFGGVYYQAARKSGYRQWDSFLYSALMSSAFWEYGVEAFAEKPSMQDLVVTPVLGWVYGEWAFNTEREIWAGGGTVWGSEYLGNTALFLLDPIDSIGRNFNRLFGRDLIKAGTGYIKISEQGDDARVPNERQIMFEINYLFGEDSSSAQSGISGKRKLGTGYSFANSNDPVNFGIVGLSLGSGYLNYDDKRGLTNEQYAQVSLGLYFSPRFSARLNYASTKMMQAFTTPNETYETYETFNVDGQYYFNASSNLRPYITAGLGEEIWNEDDDQYNFQLNTGVGLHYRLNANWAIQADYVNYFTTHESSHDQQMTGKLVYRFGEGETMLVQ</sequence>
<dbReference type="EMBL" id="JBAKBA010000008">
    <property type="protein sequence ID" value="MEL0658567.1"/>
    <property type="molecule type" value="Genomic_DNA"/>
</dbReference>
<keyword evidence="1 2" id="KW-0732">Signal</keyword>
<evidence type="ECO:0000259" key="3">
    <source>
        <dbReference type="Pfam" id="PF13084"/>
    </source>
</evidence>
<feature type="domain" description="Outer membrane protein beta-barrel" evidence="4">
    <location>
        <begin position="374"/>
        <end position="522"/>
    </location>
</feature>
<dbReference type="SUPFAM" id="SSF56925">
    <property type="entry name" value="OMPA-like"/>
    <property type="match status" value="1"/>
</dbReference>
<dbReference type="InterPro" id="IPR027385">
    <property type="entry name" value="Beta-barrel_OMP"/>
</dbReference>
<gene>
    <name evidence="5" type="ORF">V6255_05370</name>
</gene>
<reference evidence="5 6" key="1">
    <citation type="submission" date="2024-02" db="EMBL/GenBank/DDBJ databases">
        <title>Bacteria isolated from the canopy kelp, Nereocystis luetkeana.</title>
        <authorList>
            <person name="Pfister C.A."/>
            <person name="Younker I.T."/>
            <person name="Light S.H."/>
        </authorList>
    </citation>
    <scope>NUCLEOTIDE SEQUENCE [LARGE SCALE GENOMIC DNA]</scope>
    <source>
        <strain evidence="5 6">TI.2.07</strain>
    </source>
</reference>
<dbReference type="RefSeq" id="WP_341627215.1">
    <property type="nucleotide sequence ID" value="NZ_JBAKBA010000008.1"/>
</dbReference>
<evidence type="ECO:0000313" key="6">
    <source>
        <dbReference type="Proteomes" id="UP001366060"/>
    </source>
</evidence>
<evidence type="ECO:0000259" key="4">
    <source>
        <dbReference type="Pfam" id="PF13505"/>
    </source>
</evidence>
<name>A0ABU9HA99_9GAMM</name>
<dbReference type="Proteomes" id="UP001366060">
    <property type="component" value="Unassembled WGS sequence"/>
</dbReference>
<dbReference type="Pfam" id="PF13084">
    <property type="entry name" value="DUF3943"/>
    <property type="match status" value="1"/>
</dbReference>
<feature type="signal peptide" evidence="2">
    <location>
        <begin position="1"/>
        <end position="25"/>
    </location>
</feature>
<dbReference type="Gene3D" id="2.40.160.20">
    <property type="match status" value="1"/>
</dbReference>
<dbReference type="Pfam" id="PF13505">
    <property type="entry name" value="OMP_b-brl"/>
    <property type="match status" value="1"/>
</dbReference>
<organism evidence="5 6">
    <name type="scientific">Psychromonas arctica</name>
    <dbReference type="NCBI Taxonomy" id="168275"/>
    <lineage>
        <taxon>Bacteria</taxon>
        <taxon>Pseudomonadati</taxon>
        <taxon>Pseudomonadota</taxon>
        <taxon>Gammaproteobacteria</taxon>
        <taxon>Alteromonadales</taxon>
        <taxon>Psychromonadaceae</taxon>
        <taxon>Psychromonas</taxon>
    </lineage>
</organism>
<accession>A0ABU9HA99</accession>
<keyword evidence="6" id="KW-1185">Reference proteome</keyword>
<evidence type="ECO:0000313" key="5">
    <source>
        <dbReference type="EMBL" id="MEL0658567.1"/>
    </source>
</evidence>
<proteinExistence type="predicted"/>
<evidence type="ECO:0000256" key="2">
    <source>
        <dbReference type="SAM" id="SignalP"/>
    </source>
</evidence>
<evidence type="ECO:0000256" key="1">
    <source>
        <dbReference type="ARBA" id="ARBA00022729"/>
    </source>
</evidence>
<protein>
    <submittedName>
        <fullName evidence="5">DUF3943 domain-containing protein</fullName>
    </submittedName>
</protein>
<comment type="caution">
    <text evidence="5">The sequence shown here is derived from an EMBL/GenBank/DDBJ whole genome shotgun (WGS) entry which is preliminary data.</text>
</comment>